<dbReference type="HAMAP" id="MF_00143">
    <property type="entry name" value="UPF0114"/>
    <property type="match status" value="1"/>
</dbReference>
<accession>A0A2N5C3Q8</accession>
<dbReference type="PANTHER" id="PTHR38596">
    <property type="entry name" value="UPF0114 PROTEIN YQHA"/>
    <property type="match status" value="1"/>
</dbReference>
<comment type="similarity">
    <text evidence="2 7">Belongs to the UPF0114 family.</text>
</comment>
<evidence type="ECO:0000256" key="3">
    <source>
        <dbReference type="ARBA" id="ARBA00022475"/>
    </source>
</evidence>
<reference evidence="8 9" key="1">
    <citation type="submission" date="2017-12" db="EMBL/GenBank/DDBJ databases">
        <title>Genome sequence of the active heterotrophic nitrifier-denitrifier, Cupriavidus pauculus UM1.</title>
        <authorList>
            <person name="Putonti C."/>
            <person name="Castignetti D."/>
        </authorList>
    </citation>
    <scope>NUCLEOTIDE SEQUENCE [LARGE SCALE GENOMIC DNA]</scope>
    <source>
        <strain evidence="8 9">UM1</strain>
    </source>
</reference>
<dbReference type="GO" id="GO:0005886">
    <property type="term" value="C:plasma membrane"/>
    <property type="evidence" value="ECO:0007669"/>
    <property type="project" value="UniProtKB-SubCell"/>
</dbReference>
<evidence type="ECO:0000256" key="2">
    <source>
        <dbReference type="ARBA" id="ARBA00005774"/>
    </source>
</evidence>
<dbReference type="RefSeq" id="WP_101685075.1">
    <property type="nucleotide sequence ID" value="NZ_PJRP01000022.1"/>
</dbReference>
<dbReference type="InterPro" id="IPR005134">
    <property type="entry name" value="UPF0114"/>
</dbReference>
<dbReference type="NCBIfam" id="TIGR00645">
    <property type="entry name" value="HI0507"/>
    <property type="match status" value="1"/>
</dbReference>
<evidence type="ECO:0000313" key="8">
    <source>
        <dbReference type="EMBL" id="PLP96820.1"/>
    </source>
</evidence>
<proteinExistence type="inferred from homology"/>
<comment type="caution">
    <text evidence="8">The sequence shown here is derived from an EMBL/GenBank/DDBJ whole genome shotgun (WGS) entry which is preliminary data.</text>
</comment>
<keyword evidence="5 7" id="KW-1133">Transmembrane helix</keyword>
<organism evidence="8 9">
    <name type="scientific">Cupriavidus pauculus</name>
    <dbReference type="NCBI Taxonomy" id="82633"/>
    <lineage>
        <taxon>Bacteria</taxon>
        <taxon>Pseudomonadati</taxon>
        <taxon>Pseudomonadota</taxon>
        <taxon>Betaproteobacteria</taxon>
        <taxon>Burkholderiales</taxon>
        <taxon>Burkholderiaceae</taxon>
        <taxon>Cupriavidus</taxon>
    </lineage>
</organism>
<evidence type="ECO:0000256" key="4">
    <source>
        <dbReference type="ARBA" id="ARBA00022692"/>
    </source>
</evidence>
<dbReference type="Proteomes" id="UP000234341">
    <property type="component" value="Unassembled WGS sequence"/>
</dbReference>
<feature type="transmembrane region" description="Helical" evidence="7">
    <location>
        <begin position="115"/>
        <end position="134"/>
    </location>
</feature>
<sequence>MSKVRIAERLLEATLFKARWLLAPFYVGLVVSLMMLLYAFSLELIHAVSEIESMTPERVILTVLSLIDLSLAGNLVVIVIFSGYENFISKIDVGQHEDRPSWMGTLDFSGLKMKLIGSIVAISAISLLRAFMTLTEKGQVLDEPRVRWLVILHITFIVSGVLFSTMDWIAARVDKDS</sequence>
<dbReference type="EMBL" id="PJRP01000022">
    <property type="protein sequence ID" value="PLP96820.1"/>
    <property type="molecule type" value="Genomic_DNA"/>
</dbReference>
<gene>
    <name evidence="8" type="ORF">CYJ10_29960</name>
</gene>
<dbReference type="Pfam" id="PF03350">
    <property type="entry name" value="UPF0114"/>
    <property type="match status" value="1"/>
</dbReference>
<dbReference type="InterPro" id="IPR020761">
    <property type="entry name" value="UPF0114_bac"/>
</dbReference>
<feature type="transmembrane region" description="Helical" evidence="7">
    <location>
        <begin position="20"/>
        <end position="40"/>
    </location>
</feature>
<dbReference type="AlphaFoldDB" id="A0A2N5C3Q8"/>
<dbReference type="OrthoDB" id="9783569at2"/>
<feature type="transmembrane region" description="Helical" evidence="7">
    <location>
        <begin position="60"/>
        <end position="81"/>
    </location>
</feature>
<keyword evidence="4 7" id="KW-0812">Transmembrane</keyword>
<protein>
    <recommendedName>
        <fullName evidence="7">UPF0114 protein CYJ10_29960</fullName>
    </recommendedName>
</protein>
<feature type="transmembrane region" description="Helical" evidence="7">
    <location>
        <begin position="146"/>
        <end position="170"/>
    </location>
</feature>
<evidence type="ECO:0000256" key="6">
    <source>
        <dbReference type="ARBA" id="ARBA00023136"/>
    </source>
</evidence>
<comment type="subcellular location">
    <subcellularLocation>
        <location evidence="1 7">Cell membrane</location>
        <topology evidence="1 7">Multi-pass membrane protein</topology>
    </subcellularLocation>
</comment>
<keyword evidence="6 7" id="KW-0472">Membrane</keyword>
<evidence type="ECO:0000256" key="5">
    <source>
        <dbReference type="ARBA" id="ARBA00022989"/>
    </source>
</evidence>
<name>A0A2N5C3Q8_9BURK</name>
<dbReference type="PANTHER" id="PTHR38596:SF1">
    <property type="entry name" value="UPF0114 PROTEIN YQHA"/>
    <property type="match status" value="1"/>
</dbReference>
<evidence type="ECO:0000256" key="7">
    <source>
        <dbReference type="HAMAP-Rule" id="MF_00143"/>
    </source>
</evidence>
<evidence type="ECO:0000256" key="1">
    <source>
        <dbReference type="ARBA" id="ARBA00004651"/>
    </source>
</evidence>
<keyword evidence="3 7" id="KW-1003">Cell membrane</keyword>
<evidence type="ECO:0000313" key="9">
    <source>
        <dbReference type="Proteomes" id="UP000234341"/>
    </source>
</evidence>